<organism evidence="2 3">
    <name type="scientific">Rhynchophorus ferrugineus</name>
    <name type="common">Red palm weevil</name>
    <name type="synonym">Curculio ferrugineus</name>
    <dbReference type="NCBI Taxonomy" id="354439"/>
    <lineage>
        <taxon>Eukaryota</taxon>
        <taxon>Metazoa</taxon>
        <taxon>Ecdysozoa</taxon>
        <taxon>Arthropoda</taxon>
        <taxon>Hexapoda</taxon>
        <taxon>Insecta</taxon>
        <taxon>Pterygota</taxon>
        <taxon>Neoptera</taxon>
        <taxon>Endopterygota</taxon>
        <taxon>Coleoptera</taxon>
        <taxon>Polyphaga</taxon>
        <taxon>Cucujiformia</taxon>
        <taxon>Curculionidae</taxon>
        <taxon>Dryophthorinae</taxon>
        <taxon>Rhynchophorus</taxon>
    </lineage>
</organism>
<comment type="caution">
    <text evidence="2">The sequence shown here is derived from an EMBL/GenBank/DDBJ whole genome shotgun (WGS) entry which is preliminary data.</text>
</comment>
<protein>
    <submittedName>
        <fullName evidence="2">Uncharacterized protein</fullName>
    </submittedName>
</protein>
<sequence>MSQYTGVKQAVKIPALLFLICYFYSFSNGLFAVLAGKFFVQGNAPTENSESETGTRLKIEVVAGDVVVERKTNSMSSGDDPVATQVTNDGWTACEIISENRMGHGQVRDRIYENP</sequence>
<name>A0A834ISR3_RHYFE</name>
<evidence type="ECO:0000313" key="3">
    <source>
        <dbReference type="Proteomes" id="UP000625711"/>
    </source>
</evidence>
<proteinExistence type="predicted"/>
<keyword evidence="1" id="KW-1133">Transmembrane helix</keyword>
<dbReference type="Proteomes" id="UP000625711">
    <property type="component" value="Unassembled WGS sequence"/>
</dbReference>
<keyword evidence="1" id="KW-0472">Membrane</keyword>
<keyword evidence="1" id="KW-0812">Transmembrane</keyword>
<reference evidence="2" key="1">
    <citation type="submission" date="2020-08" db="EMBL/GenBank/DDBJ databases">
        <title>Genome sequencing and assembly of the red palm weevil Rhynchophorus ferrugineus.</title>
        <authorList>
            <person name="Dias G.B."/>
            <person name="Bergman C.M."/>
            <person name="Manee M."/>
        </authorList>
    </citation>
    <scope>NUCLEOTIDE SEQUENCE</scope>
    <source>
        <strain evidence="2">AA-2017</strain>
        <tissue evidence="2">Whole larva</tissue>
    </source>
</reference>
<evidence type="ECO:0000256" key="1">
    <source>
        <dbReference type="SAM" id="Phobius"/>
    </source>
</evidence>
<dbReference type="EMBL" id="JAACXV010000131">
    <property type="protein sequence ID" value="KAF7283148.1"/>
    <property type="molecule type" value="Genomic_DNA"/>
</dbReference>
<feature type="transmembrane region" description="Helical" evidence="1">
    <location>
        <begin position="15"/>
        <end position="35"/>
    </location>
</feature>
<accession>A0A834ISR3</accession>
<keyword evidence="3" id="KW-1185">Reference proteome</keyword>
<gene>
    <name evidence="2" type="ORF">GWI33_001213</name>
</gene>
<evidence type="ECO:0000313" key="2">
    <source>
        <dbReference type="EMBL" id="KAF7283148.1"/>
    </source>
</evidence>
<dbReference type="AlphaFoldDB" id="A0A834ISR3"/>